<evidence type="ECO:0000313" key="5">
    <source>
        <dbReference type="EMBL" id="CAE0479311.1"/>
    </source>
</evidence>
<evidence type="ECO:0000256" key="2">
    <source>
        <dbReference type="PROSITE-ProRule" id="PRU00267"/>
    </source>
</evidence>
<dbReference type="Gene3D" id="1.10.30.10">
    <property type="entry name" value="High mobility group box domain"/>
    <property type="match status" value="2"/>
</dbReference>
<dbReference type="GO" id="GO:0006357">
    <property type="term" value="P:regulation of transcription by RNA polymerase II"/>
    <property type="evidence" value="ECO:0007669"/>
    <property type="project" value="TreeGrafter"/>
</dbReference>
<protein>
    <recommendedName>
        <fullName evidence="4">HMG box domain-containing protein</fullName>
    </recommendedName>
</protein>
<feature type="compositionally biased region" description="Polar residues" evidence="3">
    <location>
        <begin position="143"/>
        <end position="155"/>
    </location>
</feature>
<evidence type="ECO:0000259" key="4">
    <source>
        <dbReference type="PROSITE" id="PS50118"/>
    </source>
</evidence>
<evidence type="ECO:0000256" key="3">
    <source>
        <dbReference type="SAM" id="MobiDB-lite"/>
    </source>
</evidence>
<dbReference type="SUPFAM" id="SSF47095">
    <property type="entry name" value="HMG-box"/>
    <property type="match status" value="2"/>
</dbReference>
<dbReference type="PROSITE" id="PS50118">
    <property type="entry name" value="HMG_BOX_2"/>
    <property type="match status" value="2"/>
</dbReference>
<keyword evidence="2" id="KW-0539">Nucleus</keyword>
<dbReference type="InterPro" id="IPR036910">
    <property type="entry name" value="HMG_box_dom_sf"/>
</dbReference>
<dbReference type="GO" id="GO:0003677">
    <property type="term" value="F:DNA binding"/>
    <property type="evidence" value="ECO:0007669"/>
    <property type="project" value="UniProtKB-UniRule"/>
</dbReference>
<feature type="DNA-binding region" description="HMG box" evidence="2">
    <location>
        <begin position="330"/>
        <end position="387"/>
    </location>
</feature>
<dbReference type="InterPro" id="IPR009071">
    <property type="entry name" value="HMG_box_dom"/>
</dbReference>
<feature type="region of interest" description="Disordered" evidence="3">
    <location>
        <begin position="140"/>
        <end position="168"/>
    </location>
</feature>
<keyword evidence="1 2" id="KW-0238">DNA-binding</keyword>
<feature type="compositionally biased region" description="Pro residues" evidence="3">
    <location>
        <begin position="509"/>
        <end position="541"/>
    </location>
</feature>
<name>A0A7S3QJL6_9STRA</name>
<dbReference type="PANTHER" id="PTHR48112:SF22">
    <property type="entry name" value="MITOCHONDRIAL TRANSCRIPTION FACTOR A, ISOFORM B"/>
    <property type="match status" value="1"/>
</dbReference>
<dbReference type="PANTHER" id="PTHR48112">
    <property type="entry name" value="HIGH MOBILITY GROUP PROTEIN DSP1"/>
    <property type="match status" value="1"/>
</dbReference>
<reference evidence="5" key="1">
    <citation type="submission" date="2021-01" db="EMBL/GenBank/DDBJ databases">
        <authorList>
            <person name="Corre E."/>
            <person name="Pelletier E."/>
            <person name="Niang G."/>
            <person name="Scheremetjew M."/>
            <person name="Finn R."/>
            <person name="Kale V."/>
            <person name="Holt S."/>
            <person name="Cochrane G."/>
            <person name="Meng A."/>
            <person name="Brown T."/>
            <person name="Cohen L."/>
        </authorList>
    </citation>
    <scope>NUCLEOTIDE SEQUENCE</scope>
    <source>
        <strain evidence="5">MM31A-1</strain>
    </source>
</reference>
<dbReference type="CDD" id="cd00084">
    <property type="entry name" value="HMG-box_SF"/>
    <property type="match status" value="1"/>
</dbReference>
<feature type="domain" description="HMG box" evidence="4">
    <location>
        <begin position="241"/>
        <end position="322"/>
    </location>
</feature>
<feature type="region of interest" description="Disordered" evidence="3">
    <location>
        <begin position="433"/>
        <end position="541"/>
    </location>
</feature>
<feature type="compositionally biased region" description="Basic and acidic residues" evidence="3">
    <location>
        <begin position="33"/>
        <end position="45"/>
    </location>
</feature>
<dbReference type="EMBL" id="HBIO01031527">
    <property type="protein sequence ID" value="CAE0479311.1"/>
    <property type="molecule type" value="Transcribed_RNA"/>
</dbReference>
<gene>
    <name evidence="5" type="ORF">CDEB00056_LOCUS24165</name>
</gene>
<dbReference type="Pfam" id="PF09011">
    <property type="entry name" value="HMG_box_2"/>
    <property type="match status" value="2"/>
</dbReference>
<feature type="domain" description="HMG box" evidence="4">
    <location>
        <begin position="330"/>
        <end position="387"/>
    </location>
</feature>
<evidence type="ECO:0000256" key="1">
    <source>
        <dbReference type="ARBA" id="ARBA00023125"/>
    </source>
</evidence>
<dbReference type="InterPro" id="IPR050342">
    <property type="entry name" value="HMGB"/>
</dbReference>
<sequence length="541" mass="60311">MNDDDDLRFEEIEGVLGSPYPKDNDTGLAEVEGLGHSHSPADFRNHHPGLGSTPPSTRDYDDHANALPGNLDQEIRNTVGAPTQNYADVQEPLPLTVPIHVETNDIHAQKEKETAHTNGDHESNDLVAATVTLDMNVAEKIKVSNSPPKSATTSALEKKASKKKRFDTKVEVELTDKEQEARQELIRNSTPTTPLEIALAKELERRNGQIARLSGEVIKLKQFISKRKQTYKRKRKEDGAPTRALSAYNIFVQDRFEQLAKENEEALMSADSDAKMRRVPPASLVARTGNEWRDLDPEKKVTFHERAKADRKRYDEEMEKYQPPERQMNKKRNKTGYNIFFTHHVQEIKKGDTGVPSERGSVARLVGSAWKALSTEQRQFFEEKADQVNDALPSDEEGNTKENVKMVNNGNSNEGVYPPPSGGHMLMGAMGGEHSLSHHGMPPQMGHAPVVHPQPHPHPHGDPRMALPPYPPPPPGHGSYPPHPYPYEYYPPPIPPPPPGASSRGGLNPPLPPSLHPPYYPHPPHYPPPPFHEPPPPPHDM</sequence>
<accession>A0A7S3QJL6</accession>
<dbReference type="SMART" id="SM00398">
    <property type="entry name" value="HMG"/>
    <property type="match status" value="2"/>
</dbReference>
<feature type="DNA-binding region" description="HMG box" evidence="2">
    <location>
        <begin position="241"/>
        <end position="322"/>
    </location>
</feature>
<feature type="compositionally biased region" description="Pro residues" evidence="3">
    <location>
        <begin position="466"/>
        <end position="500"/>
    </location>
</feature>
<organism evidence="5">
    <name type="scientific">Chaetoceros debilis</name>
    <dbReference type="NCBI Taxonomy" id="122233"/>
    <lineage>
        <taxon>Eukaryota</taxon>
        <taxon>Sar</taxon>
        <taxon>Stramenopiles</taxon>
        <taxon>Ochrophyta</taxon>
        <taxon>Bacillariophyta</taxon>
        <taxon>Coscinodiscophyceae</taxon>
        <taxon>Chaetocerotophycidae</taxon>
        <taxon>Chaetocerotales</taxon>
        <taxon>Chaetocerotaceae</taxon>
        <taxon>Chaetoceros</taxon>
    </lineage>
</organism>
<feature type="region of interest" description="Disordered" evidence="3">
    <location>
        <begin position="12"/>
        <end position="68"/>
    </location>
</feature>
<proteinExistence type="predicted"/>
<dbReference type="AlphaFoldDB" id="A0A7S3QJL6"/>
<dbReference type="GO" id="GO:0005634">
    <property type="term" value="C:nucleus"/>
    <property type="evidence" value="ECO:0007669"/>
    <property type="project" value="UniProtKB-UniRule"/>
</dbReference>